<organism evidence="10 11">
    <name type="scientific">Streptomyces spinoverrucosus</name>
    <dbReference type="NCBI Taxonomy" id="284043"/>
    <lineage>
        <taxon>Bacteria</taxon>
        <taxon>Bacillati</taxon>
        <taxon>Actinomycetota</taxon>
        <taxon>Actinomycetes</taxon>
        <taxon>Kitasatosporales</taxon>
        <taxon>Streptomycetaceae</taxon>
        <taxon>Streptomyces</taxon>
    </lineage>
</organism>
<dbReference type="AlphaFoldDB" id="A0A4Y3VAX2"/>
<dbReference type="InterPro" id="IPR050171">
    <property type="entry name" value="MFS_Transporters"/>
</dbReference>
<feature type="transmembrane region" description="Helical" evidence="8">
    <location>
        <begin position="27"/>
        <end position="48"/>
    </location>
</feature>
<evidence type="ECO:0000256" key="1">
    <source>
        <dbReference type="ARBA" id="ARBA00004651"/>
    </source>
</evidence>
<feature type="compositionally biased region" description="Low complexity" evidence="7">
    <location>
        <begin position="437"/>
        <end position="448"/>
    </location>
</feature>
<dbReference type="GO" id="GO:0022857">
    <property type="term" value="F:transmembrane transporter activity"/>
    <property type="evidence" value="ECO:0007669"/>
    <property type="project" value="InterPro"/>
</dbReference>
<feature type="region of interest" description="Disordered" evidence="7">
    <location>
        <begin position="416"/>
        <end position="454"/>
    </location>
</feature>
<evidence type="ECO:0000256" key="5">
    <source>
        <dbReference type="ARBA" id="ARBA00022989"/>
    </source>
</evidence>
<gene>
    <name evidence="10" type="ORF">SSP24_08930</name>
</gene>
<dbReference type="EMBL" id="BJND01000006">
    <property type="protein sequence ID" value="GEC03238.1"/>
    <property type="molecule type" value="Genomic_DNA"/>
</dbReference>
<feature type="transmembrane region" description="Helical" evidence="8">
    <location>
        <begin position="117"/>
        <end position="139"/>
    </location>
</feature>
<evidence type="ECO:0000313" key="10">
    <source>
        <dbReference type="EMBL" id="GEC03238.1"/>
    </source>
</evidence>
<feature type="transmembrane region" description="Helical" evidence="8">
    <location>
        <begin position="184"/>
        <end position="206"/>
    </location>
</feature>
<evidence type="ECO:0000313" key="11">
    <source>
        <dbReference type="Proteomes" id="UP000317881"/>
    </source>
</evidence>
<evidence type="ECO:0000256" key="8">
    <source>
        <dbReference type="SAM" id="Phobius"/>
    </source>
</evidence>
<dbReference type="GO" id="GO:0005886">
    <property type="term" value="C:plasma membrane"/>
    <property type="evidence" value="ECO:0007669"/>
    <property type="project" value="UniProtKB-SubCell"/>
</dbReference>
<comment type="subcellular location">
    <subcellularLocation>
        <location evidence="1">Cell membrane</location>
        <topology evidence="1">Multi-pass membrane protein</topology>
    </subcellularLocation>
</comment>
<evidence type="ECO:0000256" key="7">
    <source>
        <dbReference type="SAM" id="MobiDB-lite"/>
    </source>
</evidence>
<protein>
    <submittedName>
        <fullName evidence="10">MFS transporter</fullName>
    </submittedName>
</protein>
<dbReference type="PANTHER" id="PTHR23517:SF13">
    <property type="entry name" value="MAJOR FACILITATOR SUPERFAMILY MFS_1"/>
    <property type="match status" value="1"/>
</dbReference>
<evidence type="ECO:0000256" key="6">
    <source>
        <dbReference type="ARBA" id="ARBA00023136"/>
    </source>
</evidence>
<evidence type="ECO:0000256" key="4">
    <source>
        <dbReference type="ARBA" id="ARBA00022692"/>
    </source>
</evidence>
<feature type="transmembrane region" description="Helical" evidence="8">
    <location>
        <begin position="259"/>
        <end position="279"/>
    </location>
</feature>
<dbReference type="PANTHER" id="PTHR23517">
    <property type="entry name" value="RESISTANCE PROTEIN MDTM, PUTATIVE-RELATED-RELATED"/>
    <property type="match status" value="1"/>
</dbReference>
<feature type="transmembrane region" description="Helical" evidence="8">
    <location>
        <begin position="316"/>
        <end position="337"/>
    </location>
</feature>
<dbReference type="InterPro" id="IPR036259">
    <property type="entry name" value="MFS_trans_sf"/>
</dbReference>
<keyword evidence="6 8" id="KW-0472">Membrane</keyword>
<evidence type="ECO:0000256" key="2">
    <source>
        <dbReference type="ARBA" id="ARBA00022448"/>
    </source>
</evidence>
<feature type="transmembrane region" description="Helical" evidence="8">
    <location>
        <begin position="349"/>
        <end position="374"/>
    </location>
</feature>
<dbReference type="Proteomes" id="UP000317881">
    <property type="component" value="Unassembled WGS sequence"/>
</dbReference>
<dbReference type="PROSITE" id="PS50850">
    <property type="entry name" value="MFS"/>
    <property type="match status" value="1"/>
</dbReference>
<keyword evidence="4 8" id="KW-0812">Transmembrane</keyword>
<dbReference type="InterPro" id="IPR020846">
    <property type="entry name" value="MFS_dom"/>
</dbReference>
<dbReference type="Gene3D" id="1.20.1250.20">
    <property type="entry name" value="MFS general substrate transporter like domains"/>
    <property type="match status" value="1"/>
</dbReference>
<comment type="caution">
    <text evidence="10">The sequence shown here is derived from an EMBL/GenBank/DDBJ whole genome shotgun (WGS) entry which is preliminary data.</text>
</comment>
<proteinExistence type="predicted"/>
<dbReference type="SUPFAM" id="SSF103473">
    <property type="entry name" value="MFS general substrate transporter"/>
    <property type="match status" value="1"/>
</dbReference>
<feature type="transmembrane region" description="Helical" evidence="8">
    <location>
        <begin position="92"/>
        <end position="111"/>
    </location>
</feature>
<evidence type="ECO:0000256" key="3">
    <source>
        <dbReference type="ARBA" id="ARBA00022475"/>
    </source>
</evidence>
<dbReference type="InterPro" id="IPR011701">
    <property type="entry name" value="MFS"/>
</dbReference>
<dbReference type="OrthoDB" id="3177957at2"/>
<feature type="transmembrane region" description="Helical" evidence="8">
    <location>
        <begin position="227"/>
        <end position="253"/>
    </location>
</feature>
<accession>A0A4Y3VAX2</accession>
<feature type="transmembrane region" description="Helical" evidence="8">
    <location>
        <begin position="380"/>
        <end position="403"/>
    </location>
</feature>
<keyword evidence="11" id="KW-1185">Reference proteome</keyword>
<feature type="transmembrane region" description="Helical" evidence="8">
    <location>
        <begin position="291"/>
        <end position="310"/>
    </location>
</feature>
<feature type="transmembrane region" description="Helical" evidence="8">
    <location>
        <begin position="151"/>
        <end position="172"/>
    </location>
</feature>
<dbReference type="Pfam" id="PF07690">
    <property type="entry name" value="MFS_1"/>
    <property type="match status" value="1"/>
</dbReference>
<keyword evidence="5 8" id="KW-1133">Transmembrane helix</keyword>
<dbReference type="RefSeq" id="WP_141307447.1">
    <property type="nucleotide sequence ID" value="NZ_BJND01000006.1"/>
</dbReference>
<sequence length="454" mass="46106">MNSKPARPAAGTNNSDTQGTNRLGMGYVLMAALLAVMMLGGTIPIPLYVLYEARIGFDPFTITIIFAIYVIGTLVALLFFGGLSDHIGRKRVLVGAILLAAASTGFFLAATNVPVLLVARVLSGFAVGLATGTATAAIAELHPRGDHRAAAVVAAGVNMTGLGLGPLLAGVLAEYAPAPVHTVFWVYLGITALALIGLAAVPETAVLRDGVVSLRPNIGIPGPMRGVMAGATLGIFSAFTLLGLFSSLVPSFLRGTLGLHNLAVIGAVSFLIFVTGAISQAVFSHLPGRRSVGSGLGLLLVGLAGLEAALFTEALWLFLIGTVVSGAAVGLVFRGGLGEINRLVDPGRRAAVISTFFMTAYLGMTVPVVVIGLLSRVVRLVAASALVAGGVAVIGLVALVVVLRTFGARTALAPTAPSVRHPSAGSTTPADSWCCPQTTAGTTTQSGARPSAED</sequence>
<reference evidence="10 11" key="1">
    <citation type="submission" date="2019-06" db="EMBL/GenBank/DDBJ databases">
        <title>Whole genome shotgun sequence of Streptomyces spinoverrucosus NBRC 14228.</title>
        <authorList>
            <person name="Hosoyama A."/>
            <person name="Uohara A."/>
            <person name="Ohji S."/>
            <person name="Ichikawa N."/>
        </authorList>
    </citation>
    <scope>NUCLEOTIDE SEQUENCE [LARGE SCALE GENOMIC DNA]</scope>
    <source>
        <strain evidence="10 11">NBRC 14228</strain>
    </source>
</reference>
<evidence type="ECO:0000259" key="9">
    <source>
        <dbReference type="PROSITE" id="PS50850"/>
    </source>
</evidence>
<feature type="transmembrane region" description="Helical" evidence="8">
    <location>
        <begin position="60"/>
        <end position="80"/>
    </location>
</feature>
<keyword evidence="2" id="KW-0813">Transport</keyword>
<keyword evidence="3" id="KW-1003">Cell membrane</keyword>
<name>A0A4Y3VAX2_9ACTN</name>
<feature type="domain" description="Major facilitator superfamily (MFS) profile" evidence="9">
    <location>
        <begin position="19"/>
        <end position="407"/>
    </location>
</feature>